<feature type="compositionally biased region" description="Basic residues" evidence="1">
    <location>
        <begin position="63"/>
        <end position="82"/>
    </location>
</feature>
<sequence>MITAAVAASMEQAFSKSFQTEQDAPKPIPKRAHYGVDSEDFDSSRECSHLPKRHWKGEATGPRKSKGKAPAKRRRATSHTAHRPIQVSSGEEDTGPTHALAGLDEWQGVVSDQEDSDWDSAANSDPYLDHG</sequence>
<reference evidence="2" key="1">
    <citation type="submission" date="2022-03" db="EMBL/GenBank/DDBJ databases">
        <authorList>
            <person name="Alioto T."/>
            <person name="Alioto T."/>
            <person name="Gomez Garrido J."/>
        </authorList>
    </citation>
    <scope>NUCLEOTIDE SEQUENCE</scope>
</reference>
<evidence type="ECO:0000313" key="2">
    <source>
        <dbReference type="EMBL" id="CAH2300484.1"/>
    </source>
</evidence>
<accession>A0AAD1SFG4</accession>
<dbReference type="Proteomes" id="UP001295444">
    <property type="component" value="Chromosome 06"/>
</dbReference>
<dbReference type="AlphaFoldDB" id="A0AAD1SFG4"/>
<feature type="region of interest" description="Disordered" evidence="1">
    <location>
        <begin position="16"/>
        <end position="131"/>
    </location>
</feature>
<dbReference type="EMBL" id="OW240917">
    <property type="protein sequence ID" value="CAH2300484.1"/>
    <property type="molecule type" value="Genomic_DNA"/>
</dbReference>
<protein>
    <submittedName>
        <fullName evidence="2">Uncharacterized protein</fullName>
    </submittedName>
</protein>
<organism evidence="2 3">
    <name type="scientific">Pelobates cultripes</name>
    <name type="common">Western spadefoot toad</name>
    <dbReference type="NCBI Taxonomy" id="61616"/>
    <lineage>
        <taxon>Eukaryota</taxon>
        <taxon>Metazoa</taxon>
        <taxon>Chordata</taxon>
        <taxon>Craniata</taxon>
        <taxon>Vertebrata</taxon>
        <taxon>Euteleostomi</taxon>
        <taxon>Amphibia</taxon>
        <taxon>Batrachia</taxon>
        <taxon>Anura</taxon>
        <taxon>Pelobatoidea</taxon>
        <taxon>Pelobatidae</taxon>
        <taxon>Pelobates</taxon>
    </lineage>
</organism>
<keyword evidence="3" id="KW-1185">Reference proteome</keyword>
<name>A0AAD1SFG4_PELCU</name>
<evidence type="ECO:0000256" key="1">
    <source>
        <dbReference type="SAM" id="MobiDB-lite"/>
    </source>
</evidence>
<proteinExistence type="predicted"/>
<evidence type="ECO:0000313" key="3">
    <source>
        <dbReference type="Proteomes" id="UP001295444"/>
    </source>
</evidence>
<gene>
    <name evidence="2" type="ORF">PECUL_23A050803</name>
</gene>